<dbReference type="EMBL" id="VSRR010001646">
    <property type="protein sequence ID" value="MPC26759.1"/>
    <property type="molecule type" value="Genomic_DNA"/>
</dbReference>
<dbReference type="AlphaFoldDB" id="A0A5B7E041"/>
<keyword evidence="3" id="KW-1185">Reference proteome</keyword>
<protein>
    <submittedName>
        <fullName evidence="2">Uncharacterized protein</fullName>
    </submittedName>
</protein>
<name>A0A5B7E041_PORTR</name>
<evidence type="ECO:0000313" key="3">
    <source>
        <dbReference type="Proteomes" id="UP000324222"/>
    </source>
</evidence>
<dbReference type="Proteomes" id="UP000324222">
    <property type="component" value="Unassembled WGS sequence"/>
</dbReference>
<gene>
    <name evidence="2" type="ORF">E2C01_019906</name>
</gene>
<comment type="caution">
    <text evidence="2">The sequence shown here is derived from an EMBL/GenBank/DDBJ whole genome shotgun (WGS) entry which is preliminary data.</text>
</comment>
<reference evidence="2 3" key="1">
    <citation type="submission" date="2019-05" db="EMBL/GenBank/DDBJ databases">
        <title>Another draft genome of Portunus trituberculatus and its Hox gene families provides insights of decapod evolution.</title>
        <authorList>
            <person name="Jeong J.-H."/>
            <person name="Song I."/>
            <person name="Kim S."/>
            <person name="Choi T."/>
            <person name="Kim D."/>
            <person name="Ryu S."/>
            <person name="Kim W."/>
        </authorList>
    </citation>
    <scope>NUCLEOTIDE SEQUENCE [LARGE SCALE GENOMIC DNA]</scope>
    <source>
        <tissue evidence="2">Muscle</tissue>
    </source>
</reference>
<sequence length="93" mass="10308">MNPSGHQRSSGHVYTQHFFTPHHLPRLHRLDLNTHTAARRLTPTSPNLTLTSPRFTAPPWPPHHPVPPSPKSSSPSQSPCPPRPVPAQSHSTK</sequence>
<organism evidence="2 3">
    <name type="scientific">Portunus trituberculatus</name>
    <name type="common">Swimming crab</name>
    <name type="synonym">Neptunus trituberculatus</name>
    <dbReference type="NCBI Taxonomy" id="210409"/>
    <lineage>
        <taxon>Eukaryota</taxon>
        <taxon>Metazoa</taxon>
        <taxon>Ecdysozoa</taxon>
        <taxon>Arthropoda</taxon>
        <taxon>Crustacea</taxon>
        <taxon>Multicrustacea</taxon>
        <taxon>Malacostraca</taxon>
        <taxon>Eumalacostraca</taxon>
        <taxon>Eucarida</taxon>
        <taxon>Decapoda</taxon>
        <taxon>Pleocyemata</taxon>
        <taxon>Brachyura</taxon>
        <taxon>Eubrachyura</taxon>
        <taxon>Portunoidea</taxon>
        <taxon>Portunidae</taxon>
        <taxon>Portuninae</taxon>
        <taxon>Portunus</taxon>
    </lineage>
</organism>
<evidence type="ECO:0000313" key="2">
    <source>
        <dbReference type="EMBL" id="MPC26759.1"/>
    </source>
</evidence>
<feature type="compositionally biased region" description="Pro residues" evidence="1">
    <location>
        <begin position="56"/>
        <end position="70"/>
    </location>
</feature>
<feature type="region of interest" description="Disordered" evidence="1">
    <location>
        <begin position="40"/>
        <end position="93"/>
    </location>
</feature>
<evidence type="ECO:0000256" key="1">
    <source>
        <dbReference type="SAM" id="MobiDB-lite"/>
    </source>
</evidence>
<feature type="compositionally biased region" description="Low complexity" evidence="1">
    <location>
        <begin position="40"/>
        <end position="54"/>
    </location>
</feature>
<proteinExistence type="predicted"/>
<accession>A0A5B7E041</accession>